<organism evidence="4 5">
    <name type="scientific">Candidatus Gemmiger excrementipullorum</name>
    <dbReference type="NCBI Taxonomy" id="2838610"/>
    <lineage>
        <taxon>Bacteria</taxon>
        <taxon>Bacillati</taxon>
        <taxon>Bacillota</taxon>
        <taxon>Clostridia</taxon>
        <taxon>Eubacteriales</taxon>
        <taxon>Gemmiger</taxon>
    </lineage>
</organism>
<dbReference type="Pfam" id="PF00364">
    <property type="entry name" value="Biotin_lipoyl"/>
    <property type="match status" value="1"/>
</dbReference>
<evidence type="ECO:0000313" key="5">
    <source>
        <dbReference type="Proteomes" id="UP000886751"/>
    </source>
</evidence>
<reference evidence="4" key="1">
    <citation type="journal article" date="2021" name="PeerJ">
        <title>Extensive microbial diversity within the chicken gut microbiome revealed by metagenomics and culture.</title>
        <authorList>
            <person name="Gilroy R."/>
            <person name="Ravi A."/>
            <person name="Getino M."/>
            <person name="Pursley I."/>
            <person name="Horton D.L."/>
            <person name="Alikhan N.F."/>
            <person name="Baker D."/>
            <person name="Gharbi K."/>
            <person name="Hall N."/>
            <person name="Watson M."/>
            <person name="Adriaenssens E.M."/>
            <person name="Foster-Nyarko E."/>
            <person name="Jarju S."/>
            <person name="Secka A."/>
            <person name="Antonio M."/>
            <person name="Oren A."/>
            <person name="Chaudhuri R.R."/>
            <person name="La Ragione R."/>
            <person name="Hildebrand F."/>
            <person name="Pallen M.J."/>
        </authorList>
    </citation>
    <scope>NUCLEOTIDE SEQUENCE</scope>
    <source>
        <strain evidence="4">ChiHecec2B26-7398</strain>
    </source>
</reference>
<keyword evidence="1" id="KW-0092">Biotin</keyword>
<sequence>MKNLIVTVNGVAYNVTVEEGTGAPAPAAAPAAPAAPAPAAPAAPAPAAAPAAPVAPAGPAGAVAVNAPMPGNILDVKVKPGDSVKAGDTLLILEAMKMENEISAPQDGTVATIDVRKGDVVDSGTLLCTMN</sequence>
<dbReference type="PROSITE" id="PS00188">
    <property type="entry name" value="BIOTIN"/>
    <property type="match status" value="1"/>
</dbReference>
<dbReference type="PROSITE" id="PS50968">
    <property type="entry name" value="BIOTINYL_LIPOYL"/>
    <property type="match status" value="1"/>
</dbReference>
<dbReference type="InterPro" id="IPR001882">
    <property type="entry name" value="Biotin_BS"/>
</dbReference>
<feature type="compositionally biased region" description="Low complexity" evidence="2">
    <location>
        <begin position="45"/>
        <end position="56"/>
    </location>
</feature>
<evidence type="ECO:0000256" key="2">
    <source>
        <dbReference type="SAM" id="MobiDB-lite"/>
    </source>
</evidence>
<dbReference type="AlphaFoldDB" id="A0A9D1Y0M7"/>
<dbReference type="InterPro" id="IPR050709">
    <property type="entry name" value="Biotin_Carboxyl_Carrier/Decarb"/>
</dbReference>
<evidence type="ECO:0000313" key="4">
    <source>
        <dbReference type="EMBL" id="HIX94751.1"/>
    </source>
</evidence>
<protein>
    <submittedName>
        <fullName evidence="4">Biotin/lipoyl-binding protein</fullName>
    </submittedName>
</protein>
<dbReference type="EMBL" id="DXEI01000074">
    <property type="protein sequence ID" value="HIX94751.1"/>
    <property type="molecule type" value="Genomic_DNA"/>
</dbReference>
<dbReference type="CDD" id="cd06850">
    <property type="entry name" value="biotinyl_domain"/>
    <property type="match status" value="1"/>
</dbReference>
<dbReference type="PANTHER" id="PTHR45266:SF3">
    <property type="entry name" value="OXALOACETATE DECARBOXYLASE ALPHA CHAIN"/>
    <property type="match status" value="1"/>
</dbReference>
<feature type="region of interest" description="Disordered" evidence="2">
    <location>
        <begin position="23"/>
        <end position="56"/>
    </location>
</feature>
<name>A0A9D1Y0M7_9FIRM</name>
<dbReference type="SUPFAM" id="SSF51230">
    <property type="entry name" value="Single hybrid motif"/>
    <property type="match status" value="1"/>
</dbReference>
<feature type="compositionally biased region" description="Low complexity" evidence="2">
    <location>
        <begin position="23"/>
        <end position="32"/>
    </location>
</feature>
<dbReference type="PANTHER" id="PTHR45266">
    <property type="entry name" value="OXALOACETATE DECARBOXYLASE ALPHA CHAIN"/>
    <property type="match status" value="1"/>
</dbReference>
<comment type="caution">
    <text evidence="4">The sequence shown here is derived from an EMBL/GenBank/DDBJ whole genome shotgun (WGS) entry which is preliminary data.</text>
</comment>
<dbReference type="InterPro" id="IPR000089">
    <property type="entry name" value="Biotin_lipoyl"/>
</dbReference>
<gene>
    <name evidence="4" type="ORF">H9846_04775</name>
</gene>
<dbReference type="Gene3D" id="2.40.50.100">
    <property type="match status" value="1"/>
</dbReference>
<dbReference type="InterPro" id="IPR011053">
    <property type="entry name" value="Single_hybrid_motif"/>
</dbReference>
<reference evidence="4" key="2">
    <citation type="submission" date="2021-04" db="EMBL/GenBank/DDBJ databases">
        <authorList>
            <person name="Gilroy R."/>
        </authorList>
    </citation>
    <scope>NUCLEOTIDE SEQUENCE</scope>
    <source>
        <strain evidence="4">ChiHecec2B26-7398</strain>
    </source>
</reference>
<dbReference type="Proteomes" id="UP000886751">
    <property type="component" value="Unassembled WGS sequence"/>
</dbReference>
<evidence type="ECO:0000256" key="1">
    <source>
        <dbReference type="ARBA" id="ARBA00023267"/>
    </source>
</evidence>
<feature type="compositionally biased region" description="Pro residues" evidence="2">
    <location>
        <begin position="33"/>
        <end position="44"/>
    </location>
</feature>
<dbReference type="FunFam" id="2.40.50.100:FF:000003">
    <property type="entry name" value="Acetyl-CoA carboxylase biotin carboxyl carrier protein"/>
    <property type="match status" value="1"/>
</dbReference>
<proteinExistence type="predicted"/>
<feature type="domain" description="Lipoyl-binding" evidence="3">
    <location>
        <begin position="54"/>
        <end position="131"/>
    </location>
</feature>
<evidence type="ECO:0000259" key="3">
    <source>
        <dbReference type="PROSITE" id="PS50968"/>
    </source>
</evidence>
<accession>A0A9D1Y0M7</accession>